<organism evidence="2">
    <name type="scientific">Arundo donax</name>
    <name type="common">Giant reed</name>
    <name type="synonym">Donax arundinaceus</name>
    <dbReference type="NCBI Taxonomy" id="35708"/>
    <lineage>
        <taxon>Eukaryota</taxon>
        <taxon>Viridiplantae</taxon>
        <taxon>Streptophyta</taxon>
        <taxon>Embryophyta</taxon>
        <taxon>Tracheophyta</taxon>
        <taxon>Spermatophyta</taxon>
        <taxon>Magnoliopsida</taxon>
        <taxon>Liliopsida</taxon>
        <taxon>Poales</taxon>
        <taxon>Poaceae</taxon>
        <taxon>PACMAD clade</taxon>
        <taxon>Arundinoideae</taxon>
        <taxon>Arundineae</taxon>
        <taxon>Arundo</taxon>
    </lineage>
</organism>
<name>A0A0A8YTX7_ARUDO</name>
<dbReference type="EMBL" id="GBRH01271878">
    <property type="protein sequence ID" value="JAD26017.1"/>
    <property type="molecule type" value="Transcribed_RNA"/>
</dbReference>
<reference evidence="2" key="2">
    <citation type="journal article" date="2015" name="Data Brief">
        <title>Shoot transcriptome of the giant reed, Arundo donax.</title>
        <authorList>
            <person name="Barrero R.A."/>
            <person name="Guerrero F.D."/>
            <person name="Moolhuijzen P."/>
            <person name="Goolsby J.A."/>
            <person name="Tidwell J."/>
            <person name="Bellgard S.E."/>
            <person name="Bellgard M.I."/>
        </authorList>
    </citation>
    <scope>NUCLEOTIDE SEQUENCE</scope>
    <source>
        <tissue evidence="2">Shoot tissue taken approximately 20 cm above the soil surface</tissue>
    </source>
</reference>
<protein>
    <submittedName>
        <fullName evidence="2">Uncharacterized protein</fullName>
    </submittedName>
</protein>
<reference evidence="2" key="1">
    <citation type="submission" date="2014-09" db="EMBL/GenBank/DDBJ databases">
        <authorList>
            <person name="Magalhaes I.L.F."/>
            <person name="Oliveira U."/>
            <person name="Santos F.R."/>
            <person name="Vidigal T.H.D.A."/>
            <person name="Brescovit A.D."/>
            <person name="Santos A.J."/>
        </authorList>
    </citation>
    <scope>NUCLEOTIDE SEQUENCE</scope>
    <source>
        <tissue evidence="2">Shoot tissue taken approximately 20 cm above the soil surface</tissue>
    </source>
</reference>
<accession>A0A0A8YTX7</accession>
<proteinExistence type="predicted"/>
<evidence type="ECO:0000313" key="2">
    <source>
        <dbReference type="EMBL" id="JAD26017.1"/>
    </source>
</evidence>
<evidence type="ECO:0000256" key="1">
    <source>
        <dbReference type="SAM" id="MobiDB-lite"/>
    </source>
</evidence>
<dbReference type="AlphaFoldDB" id="A0A0A8YTX7"/>
<feature type="region of interest" description="Disordered" evidence="1">
    <location>
        <begin position="1"/>
        <end position="25"/>
    </location>
</feature>
<sequence length="25" mass="2859">MVTFPLSSPVRPQGSHPFFKRVSTR</sequence>